<reference evidence="1" key="1">
    <citation type="submission" date="2021-06" db="EMBL/GenBank/DDBJ databases">
        <authorList>
            <person name="Kallberg Y."/>
            <person name="Tangrot J."/>
            <person name="Rosling A."/>
        </authorList>
    </citation>
    <scope>NUCLEOTIDE SEQUENCE</scope>
    <source>
        <strain evidence="1">FL966</strain>
    </source>
</reference>
<keyword evidence="2" id="KW-1185">Reference proteome</keyword>
<evidence type="ECO:0000313" key="1">
    <source>
        <dbReference type="EMBL" id="CAG8833300.1"/>
    </source>
</evidence>
<dbReference type="AlphaFoldDB" id="A0A9N9KH91"/>
<accession>A0A9N9KH91</accession>
<dbReference type="Proteomes" id="UP000789759">
    <property type="component" value="Unassembled WGS sequence"/>
</dbReference>
<dbReference type="OrthoDB" id="2370036at2759"/>
<proteinExistence type="predicted"/>
<organism evidence="1 2">
    <name type="scientific">Cetraspora pellucida</name>
    <dbReference type="NCBI Taxonomy" id="1433469"/>
    <lineage>
        <taxon>Eukaryota</taxon>
        <taxon>Fungi</taxon>
        <taxon>Fungi incertae sedis</taxon>
        <taxon>Mucoromycota</taxon>
        <taxon>Glomeromycotina</taxon>
        <taxon>Glomeromycetes</taxon>
        <taxon>Diversisporales</taxon>
        <taxon>Gigasporaceae</taxon>
        <taxon>Cetraspora</taxon>
    </lineage>
</organism>
<evidence type="ECO:0000313" key="2">
    <source>
        <dbReference type="Proteomes" id="UP000789759"/>
    </source>
</evidence>
<feature type="non-terminal residue" evidence="1">
    <location>
        <position position="1"/>
    </location>
</feature>
<gene>
    <name evidence="1" type="ORF">CPELLU_LOCUS20958</name>
</gene>
<feature type="non-terminal residue" evidence="1">
    <location>
        <position position="42"/>
    </location>
</feature>
<dbReference type="EMBL" id="CAJVQA010070512">
    <property type="protein sequence ID" value="CAG8833300.1"/>
    <property type="molecule type" value="Genomic_DNA"/>
</dbReference>
<sequence>IRDTNMHIVKNQQLANRKIRYANRFEKMKKALNSTLDLGCEE</sequence>
<name>A0A9N9KH91_9GLOM</name>
<comment type="caution">
    <text evidence="1">The sequence shown here is derived from an EMBL/GenBank/DDBJ whole genome shotgun (WGS) entry which is preliminary data.</text>
</comment>
<protein>
    <submittedName>
        <fullName evidence="1">15173_t:CDS:1</fullName>
    </submittedName>
</protein>